<evidence type="ECO:0000313" key="5">
    <source>
        <dbReference type="EMBL" id="ONM54587.1"/>
    </source>
</evidence>
<dbReference type="InterPro" id="IPR019775">
    <property type="entry name" value="WD40_repeat_CS"/>
</dbReference>
<dbReference type="SMART" id="SM00320">
    <property type="entry name" value="WD40"/>
    <property type="match status" value="4"/>
</dbReference>
<dbReference type="RefSeq" id="XP_008652625.1">
    <property type="nucleotide sequence ID" value="XM_008654403.3"/>
</dbReference>
<dbReference type="IntAct" id="A0A1D6I353">
    <property type="interactions" value="4"/>
</dbReference>
<evidence type="ECO:0000256" key="2">
    <source>
        <dbReference type="ARBA" id="ARBA00022574"/>
    </source>
</evidence>
<organism evidence="5">
    <name type="scientific">Zea mays</name>
    <name type="common">Maize</name>
    <dbReference type="NCBI Taxonomy" id="4577"/>
    <lineage>
        <taxon>Eukaryota</taxon>
        <taxon>Viridiplantae</taxon>
        <taxon>Streptophyta</taxon>
        <taxon>Embryophyta</taxon>
        <taxon>Tracheophyta</taxon>
        <taxon>Spermatophyta</taxon>
        <taxon>Magnoliopsida</taxon>
        <taxon>Liliopsida</taxon>
        <taxon>Poales</taxon>
        <taxon>Poaceae</taxon>
        <taxon>PACMAD clade</taxon>
        <taxon>Panicoideae</taxon>
        <taxon>Andropogonodae</taxon>
        <taxon>Andropogoneae</taxon>
        <taxon>Tripsacinae</taxon>
        <taxon>Zea</taxon>
    </lineage>
</organism>
<dbReference type="ExpressionAtlas" id="A0A1D6I353">
    <property type="expression patterns" value="baseline and differential"/>
</dbReference>
<keyword evidence="3" id="KW-0677">Repeat</keyword>
<dbReference type="FunCoup" id="A0A1D6I353">
    <property type="interactions" value="657"/>
</dbReference>
<feature type="repeat" description="WD" evidence="4">
    <location>
        <begin position="96"/>
        <end position="129"/>
    </location>
</feature>
<dbReference type="eggNOG" id="KOG0649">
    <property type="taxonomic scope" value="Eukaryota"/>
</dbReference>
<dbReference type="PROSITE" id="PS00678">
    <property type="entry name" value="WD_REPEATS_1"/>
    <property type="match status" value="1"/>
</dbReference>
<evidence type="ECO:0000313" key="6">
    <source>
        <dbReference type="EnsemblPlants" id="Zm00001eb310980_P001"/>
    </source>
</evidence>
<dbReference type="STRING" id="4577.A0A1D6I353"/>
<comment type="similarity">
    <text evidence="1">Belongs to the WD repeat THOC6 family.</text>
</comment>
<dbReference type="Gramene" id="Zm00001eb310980_T001">
    <property type="protein sequence ID" value="Zm00001eb310980_P001"/>
    <property type="gene ID" value="Zm00001eb310980"/>
</dbReference>
<reference evidence="6" key="2">
    <citation type="submission" date="2019-07" db="EMBL/GenBank/DDBJ databases">
        <authorList>
            <person name="Seetharam A."/>
            <person name="Woodhouse M."/>
            <person name="Cannon E."/>
        </authorList>
    </citation>
    <scope>NUCLEOTIDE SEQUENCE [LARGE SCALE GENOMIC DNA]</scope>
    <source>
        <strain evidence="6">cv. B73</strain>
    </source>
</reference>
<dbReference type="InterPro" id="IPR001680">
    <property type="entry name" value="WD40_rpt"/>
</dbReference>
<dbReference type="GO" id="GO:0016567">
    <property type="term" value="P:protein ubiquitination"/>
    <property type="evidence" value="ECO:0007669"/>
    <property type="project" value="EnsemblPlants"/>
</dbReference>
<dbReference type="GO" id="GO:0000346">
    <property type="term" value="C:transcription export complex"/>
    <property type="evidence" value="ECO:0000318"/>
    <property type="project" value="GO_Central"/>
</dbReference>
<dbReference type="SUPFAM" id="SSF50978">
    <property type="entry name" value="WD40 repeat-like"/>
    <property type="match status" value="1"/>
</dbReference>
<dbReference type="SMR" id="A0A1D6I353"/>
<dbReference type="GO" id="GO:0010267">
    <property type="term" value="P:ta-siRNA processing"/>
    <property type="evidence" value="ECO:0007669"/>
    <property type="project" value="EnsemblPlants"/>
</dbReference>
<keyword evidence="7" id="KW-1185">Reference proteome</keyword>
<dbReference type="KEGG" id="zma:103632647"/>
<dbReference type="Gene3D" id="2.130.10.10">
    <property type="entry name" value="YVTN repeat-like/Quinoprotein amine dehydrogenase"/>
    <property type="match status" value="2"/>
</dbReference>
<dbReference type="Pfam" id="PF00400">
    <property type="entry name" value="WD40"/>
    <property type="match status" value="3"/>
</dbReference>
<sequence length="381" mass="40850">MATAAAQSHPASMDARRWDESSYRRGILRARDLSSRTLFRAVFFDHSDDPDTDILLAAASSDGSLASFSLSSCISACSATSQVETAATLVDPVCIVQAHSGPAYDVRFYPDQQQPLLFSCGDDGRIKGWRWHEMQSCLVPLSLQGDHLEPALDLVNPQHEGPWGARSPVPENNAIAINKQDGSILAAAGDACAYCWDVETSKCKITFKGHADYLHSIAVRESNRQVVTGSEDGTARIWDCRSGKCTRVIQPGKSKAFESSWVSCVAIDPSESWLACGTSSGISVWSLLSNECIFNLDCHAPVQDLLFDKNHILAVGAEPLLSRLTINGTVLSQVKCAPQSAFSVSIHSTGIAAVAGYGGLVDVISEVGSHLCTFGSRGLDK</sequence>
<protein>
    <submittedName>
        <fullName evidence="5">THO complex subunit 6</fullName>
    </submittedName>
</protein>
<dbReference type="GO" id="GO:0009788">
    <property type="term" value="P:negative regulation of abscisic acid-activated signaling pathway"/>
    <property type="evidence" value="ECO:0007669"/>
    <property type="project" value="EnsemblPlants"/>
</dbReference>
<dbReference type="GO" id="GO:0000347">
    <property type="term" value="C:THO complex"/>
    <property type="evidence" value="ECO:0000318"/>
    <property type="project" value="GO_Central"/>
</dbReference>
<dbReference type="PANTHER" id="PTHR44411:SF1">
    <property type="entry name" value="THO COMPLEX SUBUNIT 6 HOMOLOG"/>
    <property type="match status" value="1"/>
</dbReference>
<dbReference type="InterPro" id="IPR036322">
    <property type="entry name" value="WD40_repeat_dom_sf"/>
</dbReference>
<dbReference type="GeneID" id="103632647"/>
<dbReference type="OrthoDB" id="273067at2759"/>
<dbReference type="GO" id="GO:0006406">
    <property type="term" value="P:mRNA export from nucleus"/>
    <property type="evidence" value="ECO:0000318"/>
    <property type="project" value="GO_Central"/>
</dbReference>
<gene>
    <name evidence="6" type="primary">LOC103632647</name>
    <name evidence="5" type="ORF">ZEAMMB73_Zm00001d020234</name>
</gene>
<keyword evidence="2 4" id="KW-0853">WD repeat</keyword>
<dbReference type="EMBL" id="CM007650">
    <property type="protein sequence ID" value="ONM54587.1"/>
    <property type="molecule type" value="Genomic_DNA"/>
</dbReference>
<evidence type="ECO:0000256" key="4">
    <source>
        <dbReference type="PROSITE-ProRule" id="PRU00221"/>
    </source>
</evidence>
<evidence type="ECO:0000313" key="7">
    <source>
        <dbReference type="Proteomes" id="UP000007305"/>
    </source>
</evidence>
<reference evidence="5 7" key="1">
    <citation type="submission" date="2015-12" db="EMBL/GenBank/DDBJ databases">
        <title>Update maize B73 reference genome by single molecule sequencing technologies.</title>
        <authorList>
            <consortium name="Maize Genome Sequencing Project"/>
            <person name="Ware D."/>
        </authorList>
    </citation>
    <scope>NUCLEOTIDE SEQUENCE [LARGE SCALE GENOMIC DNA]</scope>
    <source>
        <strain evidence="7">cv. B73</strain>
        <tissue evidence="5">Seedling</tissue>
    </source>
</reference>
<proteinExistence type="evidence at protein level"/>
<evidence type="ECO:0000256" key="1">
    <source>
        <dbReference type="ARBA" id="ARBA00009728"/>
    </source>
</evidence>
<dbReference type="PROSITE" id="PS50082">
    <property type="entry name" value="WD_REPEATS_2"/>
    <property type="match status" value="2"/>
</dbReference>
<evidence type="ECO:0007829" key="8">
    <source>
        <dbReference type="PeptideAtlas" id="A0A1D6I353"/>
    </source>
</evidence>
<dbReference type="Proteomes" id="UP000007305">
    <property type="component" value="Chromosome 7"/>
</dbReference>
<evidence type="ECO:0000256" key="3">
    <source>
        <dbReference type="ARBA" id="ARBA00022737"/>
    </source>
</evidence>
<dbReference type="GO" id="GO:0080008">
    <property type="term" value="C:Cul4-RING E3 ubiquitin ligase complex"/>
    <property type="evidence" value="ECO:0007669"/>
    <property type="project" value="EnsemblPlants"/>
</dbReference>
<dbReference type="PROSITE" id="PS50294">
    <property type="entry name" value="WD_REPEATS_REGION"/>
    <property type="match status" value="1"/>
</dbReference>
<dbReference type="PaxDb" id="4577-GRMZM2G004475_P02"/>
<keyword evidence="8" id="KW-1267">Proteomics identification</keyword>
<dbReference type="InterPro" id="IPR015943">
    <property type="entry name" value="WD40/YVTN_repeat-like_dom_sf"/>
</dbReference>
<dbReference type="PANTHER" id="PTHR44411">
    <property type="entry name" value="THO COMPLEX SUBUNIT 6 HOMOLOG"/>
    <property type="match status" value="1"/>
</dbReference>
<feature type="repeat" description="WD" evidence="4">
    <location>
        <begin position="207"/>
        <end position="248"/>
    </location>
</feature>
<name>A0A1D6I353_MAIZE</name>
<reference evidence="6" key="3">
    <citation type="submission" date="2021-05" db="UniProtKB">
        <authorList>
            <consortium name="EnsemblPlants"/>
        </authorList>
    </citation>
    <scope>IDENTIFICATION</scope>
    <source>
        <strain evidence="6">cv. B73</strain>
    </source>
</reference>
<dbReference type="OMA" id="FTEDWLL"/>
<accession>A0A1D6I353</accession>
<dbReference type="InterPro" id="IPR042626">
    <property type="entry name" value="THOC6"/>
</dbReference>
<dbReference type="EnsemblPlants" id="Zm00001eb310980_T001">
    <property type="protein sequence ID" value="Zm00001eb310980_P001"/>
    <property type="gene ID" value="Zm00001eb310980"/>
</dbReference>
<dbReference type="AlphaFoldDB" id="A0A1D6I353"/>